<keyword evidence="2 10" id="KW-0963">Cytoplasm</keyword>
<dbReference type="Gene3D" id="3.40.50.620">
    <property type="entry name" value="HUPs"/>
    <property type="match status" value="2"/>
</dbReference>
<dbReference type="InterPro" id="IPR009080">
    <property type="entry name" value="tRNAsynth_Ia_anticodon-bd"/>
</dbReference>
<dbReference type="InterPro" id="IPR002300">
    <property type="entry name" value="aa-tRNA-synth_Ia"/>
</dbReference>
<keyword evidence="14" id="KW-1185">Reference proteome</keyword>
<evidence type="ECO:0000256" key="8">
    <source>
        <dbReference type="ARBA" id="ARBA00025217"/>
    </source>
</evidence>
<comment type="subcellular location">
    <subcellularLocation>
        <location evidence="10">Cytoplasm</location>
    </subcellularLocation>
</comment>
<name>A0A9J7AVU1_9PROT</name>
<dbReference type="InterPro" id="IPR050081">
    <property type="entry name" value="Ile-tRNA_ligase"/>
</dbReference>
<protein>
    <recommendedName>
        <fullName evidence="10">Isoleucine--tRNA ligase</fullName>
        <ecNumber evidence="10">6.1.1.5</ecNumber>
    </recommendedName>
    <alternativeName>
        <fullName evidence="10">Isoleucyl-tRNA synthetase</fullName>
        <shortName evidence="10">IleRS</shortName>
    </alternativeName>
</protein>
<feature type="binding site" evidence="10">
    <location>
        <position position="614"/>
    </location>
    <ligand>
        <name>ATP</name>
        <dbReference type="ChEBI" id="CHEBI:30616"/>
    </ligand>
</feature>
<feature type="binding site" evidence="10">
    <location>
        <position position="904"/>
    </location>
    <ligand>
        <name>Zn(2+)</name>
        <dbReference type="ChEBI" id="CHEBI:29105"/>
    </ligand>
</feature>
<keyword evidence="6 10" id="KW-0648">Protein biosynthesis</keyword>
<feature type="binding site" evidence="10">
    <location>
        <position position="907"/>
    </location>
    <ligand>
        <name>Zn(2+)</name>
        <dbReference type="ChEBI" id="CHEBI:29105"/>
    </ligand>
</feature>
<dbReference type="GO" id="GO:0000049">
    <property type="term" value="F:tRNA binding"/>
    <property type="evidence" value="ECO:0007669"/>
    <property type="project" value="InterPro"/>
</dbReference>
<dbReference type="KEGG" id="naci:NUH88_09385"/>
<comment type="cofactor">
    <cofactor evidence="10">
        <name>Zn(2+)</name>
        <dbReference type="ChEBI" id="CHEBI:29105"/>
    </cofactor>
    <text evidence="10">Binds 1 zinc ion per subunit.</text>
</comment>
<dbReference type="SUPFAM" id="SSF52374">
    <property type="entry name" value="Nucleotidylyl transferase"/>
    <property type="match status" value="1"/>
</dbReference>
<dbReference type="InterPro" id="IPR023585">
    <property type="entry name" value="Ile-tRNA-ligase_type1"/>
</dbReference>
<feature type="binding site" evidence="10">
    <location>
        <position position="570"/>
    </location>
    <ligand>
        <name>L-isoleucyl-5'-AMP</name>
        <dbReference type="ChEBI" id="CHEBI:178002"/>
    </ligand>
</feature>
<dbReference type="PANTHER" id="PTHR42765:SF1">
    <property type="entry name" value="ISOLEUCINE--TRNA LIGASE, MITOCHONDRIAL"/>
    <property type="match status" value="1"/>
</dbReference>
<dbReference type="InterPro" id="IPR033708">
    <property type="entry name" value="Anticodon_Ile_BEm"/>
</dbReference>
<dbReference type="EC" id="6.1.1.5" evidence="10"/>
<keyword evidence="10" id="KW-0479">Metal-binding</keyword>
<dbReference type="FunFam" id="3.40.50.620:FF:000042">
    <property type="entry name" value="Isoleucine--tRNA ligase"/>
    <property type="match status" value="1"/>
</dbReference>
<keyword evidence="4 10" id="KW-0547">Nucleotide-binding</keyword>
<feature type="domain" description="Methionyl/Valyl/Leucyl/Isoleucyl-tRNA synthetase anticodon-binding" evidence="12">
    <location>
        <begin position="693"/>
        <end position="843"/>
    </location>
</feature>
<feature type="domain" description="Aminoacyl-tRNA synthetase class Ia" evidence="11">
    <location>
        <begin position="29"/>
        <end position="649"/>
    </location>
</feature>
<dbReference type="GO" id="GO:0004822">
    <property type="term" value="F:isoleucine-tRNA ligase activity"/>
    <property type="evidence" value="ECO:0007669"/>
    <property type="project" value="UniProtKB-UniRule"/>
</dbReference>
<keyword evidence="7 10" id="KW-0030">Aminoacyl-tRNA synthetase</keyword>
<dbReference type="CDD" id="cd07960">
    <property type="entry name" value="Anticodon_Ia_Ile_BEm"/>
    <property type="match status" value="1"/>
</dbReference>
<dbReference type="SUPFAM" id="SSF50677">
    <property type="entry name" value="ValRS/IleRS/LeuRS editing domain"/>
    <property type="match status" value="1"/>
</dbReference>
<evidence type="ECO:0000256" key="10">
    <source>
        <dbReference type="HAMAP-Rule" id="MF_02002"/>
    </source>
</evidence>
<dbReference type="Pfam" id="PF08264">
    <property type="entry name" value="Anticodon_1"/>
    <property type="match status" value="1"/>
</dbReference>
<dbReference type="Gene3D" id="3.90.740.10">
    <property type="entry name" value="Valyl/Leucyl/Isoleucyl-tRNA synthetase, editing domain"/>
    <property type="match status" value="1"/>
</dbReference>
<comment type="subunit">
    <text evidence="10">Monomer.</text>
</comment>
<dbReference type="HAMAP" id="MF_02002">
    <property type="entry name" value="Ile_tRNA_synth_type1"/>
    <property type="match status" value="1"/>
</dbReference>
<dbReference type="InterPro" id="IPR009008">
    <property type="entry name" value="Val/Leu/Ile-tRNA-synth_edit"/>
</dbReference>
<evidence type="ECO:0000259" key="12">
    <source>
        <dbReference type="Pfam" id="PF08264"/>
    </source>
</evidence>
<dbReference type="SUPFAM" id="SSF47323">
    <property type="entry name" value="Anticodon-binding domain of a subclass of class I aminoacyl-tRNA synthetases"/>
    <property type="match status" value="1"/>
</dbReference>
<dbReference type="RefSeq" id="WP_257771644.1">
    <property type="nucleotide sequence ID" value="NZ_CP102480.1"/>
</dbReference>
<dbReference type="PRINTS" id="PR00984">
    <property type="entry name" value="TRNASYNTHILE"/>
</dbReference>
<comment type="function">
    <text evidence="8 10">Catalyzes the attachment of isoleucine to tRNA(Ile). As IleRS can inadvertently accommodate and process structurally similar amino acids such as valine, to avoid such errors it has two additional distinct tRNA(Ile)-dependent editing activities. One activity is designated as 'pretransfer' editing and involves the hydrolysis of activated Val-AMP. The other activity is designated 'posttransfer' editing and involves deacylation of mischarged Val-tRNA(Ile).</text>
</comment>
<feature type="binding site" evidence="10">
    <location>
        <position position="923"/>
    </location>
    <ligand>
        <name>Zn(2+)</name>
        <dbReference type="ChEBI" id="CHEBI:29105"/>
    </ligand>
</feature>
<feature type="binding site" evidence="10">
    <location>
        <position position="920"/>
    </location>
    <ligand>
        <name>Zn(2+)</name>
        <dbReference type="ChEBI" id="CHEBI:29105"/>
    </ligand>
</feature>
<dbReference type="InterPro" id="IPR002301">
    <property type="entry name" value="Ile-tRNA-ligase"/>
</dbReference>
<evidence type="ECO:0000259" key="11">
    <source>
        <dbReference type="Pfam" id="PF00133"/>
    </source>
</evidence>
<evidence type="ECO:0000313" key="13">
    <source>
        <dbReference type="EMBL" id="UUX51899.1"/>
    </source>
</evidence>
<dbReference type="PANTHER" id="PTHR42765">
    <property type="entry name" value="SOLEUCYL-TRNA SYNTHETASE"/>
    <property type="match status" value="1"/>
</dbReference>
<organism evidence="13 14">
    <name type="scientific">Nisaea acidiphila</name>
    <dbReference type="NCBI Taxonomy" id="1862145"/>
    <lineage>
        <taxon>Bacteria</taxon>
        <taxon>Pseudomonadati</taxon>
        <taxon>Pseudomonadota</taxon>
        <taxon>Alphaproteobacteria</taxon>
        <taxon>Rhodospirillales</taxon>
        <taxon>Thalassobaculaceae</taxon>
        <taxon>Nisaea</taxon>
    </lineage>
</organism>
<dbReference type="InterPro" id="IPR001412">
    <property type="entry name" value="aa-tRNA-synth_I_CS"/>
</dbReference>
<sequence>MSVDYKTTVFLPKTDFPMRGNLPTREPEILAHWEKIGLRKKLRESRAGAEKFILHDGPPYANGNLHMGHALNKVLKDVINRSQQMLGKDANYVPGWDCHGLPIEWKIEEQYREKGLDKDNVPVIEFRRECREFAQKWVDIQTEEFKRLGVSGNWEDPYLTMTFPAEAQIAREIGKFVMNGGLYKGAKPVMWSVVEKTALADAEVEYHDHKSTTIHVRFKVVEAKHPALEGASVVIWTTTPWTMAGNRAVAGGEEFEYVVIEVTDVAENSLAQVGEKLVVAADLLDSVKQAGKIEAVKELARVTGAEIAGSILAHPLRGQGYDYDVPLLLGDFVTTEAGTGFVHIAPGHGADDFVLGQANGLEIPQTVGDDGVFYDHVPLFAGMHVLEDNLKISAIIRDAGGLLARGSITHSYPHSWRSKAPLIFRNTPQWFISMETNDLRLNALKAIDETRFVPQAGQTRLRSMIEQRPDWCISRQRAWGVPIPVFVEKKTGEMLRDQEVIDRIGNIFEEEGSDAWFTSDPSRFLGNKYNADDYEQNKDIVEVWFESGSTHSFVLEARPELKWPADLYLEGSDQHRGWFHSSLLESCGTRGRAPYDAVLTHGFVLDENGRKMSKSLGNITAPQDIIDQSGADILRLWVVNSDYSEDLRVGKEILKHQADQYRRLRNTLRYLLGNLDGFTEAERLPVAEMPELERWVLHRLWELDAMIRDRVGAFDFHTLFTQLHNFCAVDLSAFYFDIRKDSFYCDRPDSVRRRAARTVLDEIFNRLTAWLAPVLCFTAEEAWTTRGTGPEESVHLRTFPETPVEWRDEAVAARWAEIRDVRRVVTGALEIERNQKRIGSSLQAAPKVYVGEAALKAFDGLDAAELFITSDAELIVGEAPADAFRLDDVDGVGVVPALAEGGKCERCWKVLPEVQDPPVCGRCADAVGSLDTAAE</sequence>
<dbReference type="GO" id="GO:0005524">
    <property type="term" value="F:ATP binding"/>
    <property type="evidence" value="ECO:0007669"/>
    <property type="project" value="UniProtKB-UniRule"/>
</dbReference>
<accession>A0A9J7AVU1</accession>
<evidence type="ECO:0000256" key="4">
    <source>
        <dbReference type="ARBA" id="ARBA00022741"/>
    </source>
</evidence>
<gene>
    <name evidence="10 13" type="primary">ileS</name>
    <name evidence="13" type="ORF">NUH88_09385</name>
</gene>
<proteinExistence type="inferred from homology"/>
<dbReference type="CDD" id="cd00818">
    <property type="entry name" value="IleRS_core"/>
    <property type="match status" value="1"/>
</dbReference>
<dbReference type="GO" id="GO:0006428">
    <property type="term" value="P:isoleucyl-tRNA aminoacylation"/>
    <property type="evidence" value="ECO:0007669"/>
    <property type="project" value="UniProtKB-UniRule"/>
</dbReference>
<dbReference type="EMBL" id="CP102480">
    <property type="protein sequence ID" value="UUX51899.1"/>
    <property type="molecule type" value="Genomic_DNA"/>
</dbReference>
<dbReference type="GO" id="GO:0005829">
    <property type="term" value="C:cytosol"/>
    <property type="evidence" value="ECO:0007669"/>
    <property type="project" value="TreeGrafter"/>
</dbReference>
<dbReference type="Pfam" id="PF00133">
    <property type="entry name" value="tRNA-synt_1"/>
    <property type="match status" value="1"/>
</dbReference>
<dbReference type="GO" id="GO:0002161">
    <property type="term" value="F:aminoacyl-tRNA deacylase activity"/>
    <property type="evidence" value="ECO:0007669"/>
    <property type="project" value="InterPro"/>
</dbReference>
<evidence type="ECO:0000256" key="7">
    <source>
        <dbReference type="ARBA" id="ARBA00023146"/>
    </source>
</evidence>
<evidence type="ECO:0000256" key="3">
    <source>
        <dbReference type="ARBA" id="ARBA00022598"/>
    </source>
</evidence>
<comment type="domain">
    <text evidence="10">IleRS has two distinct active sites: one for aminoacylation and one for editing. The misactivated valine is translocated from the active site to the editing site, which sterically excludes the correctly activated isoleucine. The single editing site contains two valyl binding pockets, one specific for each substrate (Val-AMP or Val-tRNA(Ile)).</text>
</comment>
<reference evidence="13" key="1">
    <citation type="submission" date="2022-08" db="EMBL/GenBank/DDBJ databases">
        <title>Nisaea acidiphila sp. nov., isolated from a marine algal debris and emended description of the genus Nisaea Urios et al. 2008.</title>
        <authorList>
            <person name="Kwon K."/>
        </authorList>
    </citation>
    <scope>NUCLEOTIDE SEQUENCE</scope>
    <source>
        <strain evidence="13">MEBiC11861</strain>
    </source>
</reference>
<dbReference type="PROSITE" id="PS00178">
    <property type="entry name" value="AA_TRNA_LIGASE_I"/>
    <property type="match status" value="1"/>
</dbReference>
<dbReference type="NCBIfam" id="TIGR00392">
    <property type="entry name" value="ileS"/>
    <property type="match status" value="1"/>
</dbReference>
<dbReference type="Gene3D" id="1.10.10.830">
    <property type="entry name" value="Ile-tRNA synthetase CP2 domain-like"/>
    <property type="match status" value="1"/>
</dbReference>
<dbReference type="GO" id="GO:0008270">
    <property type="term" value="F:zinc ion binding"/>
    <property type="evidence" value="ECO:0007669"/>
    <property type="project" value="UniProtKB-UniRule"/>
</dbReference>
<evidence type="ECO:0000256" key="2">
    <source>
        <dbReference type="ARBA" id="ARBA00022490"/>
    </source>
</evidence>
<evidence type="ECO:0000256" key="5">
    <source>
        <dbReference type="ARBA" id="ARBA00022840"/>
    </source>
</evidence>
<feature type="short sequence motif" description="'HIGH' region" evidence="10">
    <location>
        <begin position="59"/>
        <end position="69"/>
    </location>
</feature>
<evidence type="ECO:0000256" key="1">
    <source>
        <dbReference type="ARBA" id="ARBA00006887"/>
    </source>
</evidence>
<dbReference type="InterPro" id="IPR014729">
    <property type="entry name" value="Rossmann-like_a/b/a_fold"/>
</dbReference>
<keyword evidence="3 10" id="KW-0436">Ligase</keyword>
<dbReference type="InterPro" id="IPR013155">
    <property type="entry name" value="M/V/L/I-tRNA-synth_anticd-bd"/>
</dbReference>
<evidence type="ECO:0000313" key="14">
    <source>
        <dbReference type="Proteomes" id="UP001060336"/>
    </source>
</evidence>
<keyword evidence="10" id="KW-0862">Zinc</keyword>
<dbReference type="Gene3D" id="1.10.730.20">
    <property type="match status" value="1"/>
</dbReference>
<comment type="catalytic activity">
    <reaction evidence="9 10">
        <text>tRNA(Ile) + L-isoleucine + ATP = L-isoleucyl-tRNA(Ile) + AMP + diphosphate</text>
        <dbReference type="Rhea" id="RHEA:11060"/>
        <dbReference type="Rhea" id="RHEA-COMP:9666"/>
        <dbReference type="Rhea" id="RHEA-COMP:9695"/>
        <dbReference type="ChEBI" id="CHEBI:30616"/>
        <dbReference type="ChEBI" id="CHEBI:33019"/>
        <dbReference type="ChEBI" id="CHEBI:58045"/>
        <dbReference type="ChEBI" id="CHEBI:78442"/>
        <dbReference type="ChEBI" id="CHEBI:78528"/>
        <dbReference type="ChEBI" id="CHEBI:456215"/>
        <dbReference type="EC" id="6.1.1.5"/>
    </reaction>
</comment>
<evidence type="ECO:0000256" key="6">
    <source>
        <dbReference type="ARBA" id="ARBA00022917"/>
    </source>
</evidence>
<dbReference type="Proteomes" id="UP001060336">
    <property type="component" value="Chromosome"/>
</dbReference>
<feature type="short sequence motif" description="'KMSKS' region" evidence="10">
    <location>
        <begin position="611"/>
        <end position="615"/>
    </location>
</feature>
<dbReference type="AlphaFoldDB" id="A0A9J7AVU1"/>
<comment type="similarity">
    <text evidence="1 10">Belongs to the class-I aminoacyl-tRNA synthetase family. IleS type 1 subfamily.</text>
</comment>
<evidence type="ECO:0000256" key="9">
    <source>
        <dbReference type="ARBA" id="ARBA00048359"/>
    </source>
</evidence>
<keyword evidence="5 10" id="KW-0067">ATP-binding</keyword>